<name>A0ABQ5KHS6_9EUKA</name>
<evidence type="ECO:0000313" key="2">
    <source>
        <dbReference type="Proteomes" id="UP001057375"/>
    </source>
</evidence>
<proteinExistence type="predicted"/>
<keyword evidence="2" id="KW-1185">Reference proteome</keyword>
<evidence type="ECO:0000313" key="1">
    <source>
        <dbReference type="EMBL" id="GKT32070.1"/>
    </source>
</evidence>
<reference evidence="1" key="1">
    <citation type="submission" date="2022-03" db="EMBL/GenBank/DDBJ databases">
        <title>Draft genome sequence of Aduncisulcus paluster, a free-living microaerophilic Fornicata.</title>
        <authorList>
            <person name="Yuyama I."/>
            <person name="Kume K."/>
            <person name="Tamura T."/>
            <person name="Inagaki Y."/>
            <person name="Hashimoto T."/>
        </authorList>
    </citation>
    <scope>NUCLEOTIDE SEQUENCE</scope>
    <source>
        <strain evidence="1">NY0171</strain>
    </source>
</reference>
<sequence>MYAAAEAKSRTFTVSKAAQIITFDAIADKVYGDAAFKLVASSSSDLAVSFKVVSGPATITGDELTITGTGNVTVEATQYGNEMYAAAEVKSRTFTVAKATQVITFDAIADKVFGDAPFTLVASASSDLAVSFNVVSGPAEITGDELTITGTGNVTVEATQAGNEMYAAAEAKSRTFIVSKAAQVITFDAIADKVYGDAPFTLVASSSSNLAVSFKVVSGPATITGDELTITGTGNVTVEATQAGNEMYAAAEAK</sequence>
<comment type="caution">
    <text evidence="1">The sequence shown here is derived from an EMBL/GenBank/DDBJ whole genome shotgun (WGS) entry which is preliminary data.</text>
</comment>
<feature type="non-terminal residue" evidence="1">
    <location>
        <position position="254"/>
    </location>
</feature>
<dbReference type="EMBL" id="BQXS01009894">
    <property type="protein sequence ID" value="GKT32070.1"/>
    <property type="molecule type" value="Genomic_DNA"/>
</dbReference>
<protein>
    <submittedName>
        <fullName evidence="1">T9SS type A sorting domain-containing protein</fullName>
    </submittedName>
</protein>
<organism evidence="1 2">
    <name type="scientific">Aduncisulcus paluster</name>
    <dbReference type="NCBI Taxonomy" id="2918883"/>
    <lineage>
        <taxon>Eukaryota</taxon>
        <taxon>Metamonada</taxon>
        <taxon>Carpediemonas-like organisms</taxon>
        <taxon>Aduncisulcus</taxon>
    </lineage>
</organism>
<accession>A0ABQ5KHS6</accession>
<dbReference type="Proteomes" id="UP001057375">
    <property type="component" value="Unassembled WGS sequence"/>
</dbReference>
<gene>
    <name evidence="1" type="ORF">ADUPG1_006324</name>
</gene>